<sequence length="64" mass="6945">GRLLLDDDGTEFLVIGTCHQLNKLNPSVLHVGDHTIDNSVNGRMLSALGARSFYAAAPILWNLL</sequence>
<reference evidence="1 2" key="1">
    <citation type="submission" date="2022-05" db="EMBL/GenBank/DDBJ databases">
        <authorList>
            <consortium name="Genoscope - CEA"/>
            <person name="William W."/>
        </authorList>
    </citation>
    <scope>NUCLEOTIDE SEQUENCE [LARGE SCALE GENOMIC DNA]</scope>
</reference>
<gene>
    <name evidence="1" type="ORF">PEVE_00030800</name>
</gene>
<protein>
    <submittedName>
        <fullName evidence="1">Uncharacterized protein</fullName>
    </submittedName>
</protein>
<name>A0ABN8MEN0_9CNID</name>
<accession>A0ABN8MEN0</accession>
<dbReference type="Proteomes" id="UP001159427">
    <property type="component" value="Unassembled WGS sequence"/>
</dbReference>
<evidence type="ECO:0000313" key="2">
    <source>
        <dbReference type="Proteomes" id="UP001159427"/>
    </source>
</evidence>
<feature type="non-terminal residue" evidence="1">
    <location>
        <position position="64"/>
    </location>
</feature>
<evidence type="ECO:0000313" key="1">
    <source>
        <dbReference type="EMBL" id="CAH3027133.1"/>
    </source>
</evidence>
<comment type="caution">
    <text evidence="1">The sequence shown here is derived from an EMBL/GenBank/DDBJ whole genome shotgun (WGS) entry which is preliminary data.</text>
</comment>
<keyword evidence="2" id="KW-1185">Reference proteome</keyword>
<organism evidence="1 2">
    <name type="scientific">Porites evermanni</name>
    <dbReference type="NCBI Taxonomy" id="104178"/>
    <lineage>
        <taxon>Eukaryota</taxon>
        <taxon>Metazoa</taxon>
        <taxon>Cnidaria</taxon>
        <taxon>Anthozoa</taxon>
        <taxon>Hexacorallia</taxon>
        <taxon>Scleractinia</taxon>
        <taxon>Fungiina</taxon>
        <taxon>Poritidae</taxon>
        <taxon>Porites</taxon>
    </lineage>
</organism>
<dbReference type="EMBL" id="CALNXI010000438">
    <property type="protein sequence ID" value="CAH3027133.1"/>
    <property type="molecule type" value="Genomic_DNA"/>
</dbReference>
<proteinExistence type="predicted"/>
<feature type="non-terminal residue" evidence="1">
    <location>
        <position position="1"/>
    </location>
</feature>